<evidence type="ECO:0000256" key="1">
    <source>
        <dbReference type="SAM" id="MobiDB-lite"/>
    </source>
</evidence>
<feature type="region of interest" description="Disordered" evidence="1">
    <location>
        <begin position="326"/>
        <end position="359"/>
    </location>
</feature>
<dbReference type="OrthoDB" id="4889313at2759"/>
<comment type="caution">
    <text evidence="2">The sequence shown here is derived from an EMBL/GenBank/DDBJ whole genome shotgun (WGS) entry which is preliminary data.</text>
</comment>
<name>A0A8H5TQ46_FUSHE</name>
<protein>
    <submittedName>
        <fullName evidence="2">Uncharacterized protein</fullName>
    </submittedName>
</protein>
<feature type="compositionally biased region" description="Basic and acidic residues" evidence="1">
    <location>
        <begin position="851"/>
        <end position="873"/>
    </location>
</feature>
<gene>
    <name evidence="2" type="ORF">FHETE_2195</name>
</gene>
<feature type="compositionally biased region" description="Basic and acidic residues" evidence="1">
    <location>
        <begin position="273"/>
        <end position="283"/>
    </location>
</feature>
<dbReference type="Proteomes" id="UP000567885">
    <property type="component" value="Unassembled WGS sequence"/>
</dbReference>
<feature type="region of interest" description="Disordered" evidence="1">
    <location>
        <begin position="46"/>
        <end position="67"/>
    </location>
</feature>
<evidence type="ECO:0000313" key="2">
    <source>
        <dbReference type="EMBL" id="KAF5676315.1"/>
    </source>
</evidence>
<feature type="region of interest" description="Disordered" evidence="1">
    <location>
        <begin position="708"/>
        <end position="778"/>
    </location>
</feature>
<feature type="region of interest" description="Disordered" evidence="1">
    <location>
        <begin position="489"/>
        <end position="513"/>
    </location>
</feature>
<feature type="region of interest" description="Disordered" evidence="1">
    <location>
        <begin position="273"/>
        <end position="299"/>
    </location>
</feature>
<feature type="region of interest" description="Disordered" evidence="1">
    <location>
        <begin position="213"/>
        <end position="238"/>
    </location>
</feature>
<reference evidence="2 3" key="1">
    <citation type="submission" date="2020-05" db="EMBL/GenBank/DDBJ databases">
        <title>Identification and distribution of gene clusters putatively required for synthesis of sphingolipid metabolism inhibitors in phylogenetically diverse species of the filamentous fungus Fusarium.</title>
        <authorList>
            <person name="Kim H.-S."/>
            <person name="Busman M."/>
            <person name="Brown D.W."/>
            <person name="Divon H."/>
            <person name="Uhlig S."/>
            <person name="Proctor R.H."/>
        </authorList>
    </citation>
    <scope>NUCLEOTIDE SEQUENCE [LARGE SCALE GENOMIC DNA]</scope>
    <source>
        <strain evidence="2 3">NRRL 20693</strain>
    </source>
</reference>
<evidence type="ECO:0000313" key="3">
    <source>
        <dbReference type="Proteomes" id="UP000567885"/>
    </source>
</evidence>
<proteinExistence type="predicted"/>
<dbReference type="AlphaFoldDB" id="A0A8H5TQ46"/>
<keyword evidence="3" id="KW-1185">Reference proteome</keyword>
<feature type="compositionally biased region" description="Polar residues" evidence="1">
    <location>
        <begin position="286"/>
        <end position="299"/>
    </location>
</feature>
<organism evidence="2 3">
    <name type="scientific">Fusarium heterosporum</name>
    <dbReference type="NCBI Taxonomy" id="42747"/>
    <lineage>
        <taxon>Eukaryota</taxon>
        <taxon>Fungi</taxon>
        <taxon>Dikarya</taxon>
        <taxon>Ascomycota</taxon>
        <taxon>Pezizomycotina</taxon>
        <taxon>Sordariomycetes</taxon>
        <taxon>Hypocreomycetidae</taxon>
        <taxon>Hypocreales</taxon>
        <taxon>Nectriaceae</taxon>
        <taxon>Fusarium</taxon>
        <taxon>Fusarium heterosporum species complex</taxon>
    </lineage>
</organism>
<feature type="compositionally biased region" description="Basic and acidic residues" evidence="1">
    <location>
        <begin position="732"/>
        <end position="741"/>
    </location>
</feature>
<feature type="region of interest" description="Disordered" evidence="1">
    <location>
        <begin position="952"/>
        <end position="982"/>
    </location>
</feature>
<dbReference type="EMBL" id="JAAGWQ010000034">
    <property type="protein sequence ID" value="KAF5676315.1"/>
    <property type="molecule type" value="Genomic_DNA"/>
</dbReference>
<sequence length="982" mass="109795">MRYQPNKTAELTLDGVPFQTLDQYVSVSRMPKTKARRRRPMLNANISGTEGISDVGTHKLHSEDSSCEVPGESLDLVKSPKWSHRQIVSELGTLPTTLKMDRGPQFKCQLSKLRLSPMEYCRMYLVEKALSERENRQCELPKPYQKWYWTRCYKKFLIIPQIPKTIRRDVAPTIFDLASSDRESVSTLTPEIDDTGLMRLSLHLGNEAALIPSFTDSSRPNEGNAKILRPPGSNEEVGNRRESETILEGHFVLPHRGLARGEVDDWRPMSEYEHEKHEEHDGTLNEIPTSETSEDNTMVDKSSKIVESQIPLYSLVNSDSSTGCWNHKLPKKPGKGSLGPGKSAGELLPPESFDQVSRQSDDLSSLSLSRQLSRVCTKDLSVLNFATPGVRSRGRNKINNLSSLATTSGHSPLARFPIAVQPTHRLTPGTPTKRVIGESGGQFLSEDTRQVRSISRPSSQLHQGLTADVRDVDTESMISELQPEPLNVTHRRPRANTDDDRRWSQSFDGLSPAASPVVKRVGMSSSVGDEGVFSWEVDSNDCISTEGDRTPRGLGNQLQSFAHTTPESSGLRRSVSTIITPTHSLRRLQPKASSNLGNTEHSGFTPKHIREDVSNATFPRSGIMLNLQGTQARLNRPLKEADEMELSKGLDNTTTRARCLPDVLDLDRFQQNLTPRDWMRNVTSTPLKAKIIPRNKESIEITDCTTASVQTSSASNERDIGSYQSITVQDLPRSHILGERRPKQRLTPNNTHRFSKQRFDRSTRASSPSPSGDEPGFAVRRTASPTILQNTFVPRTPSSRISSIFRNRVRSEHNPPTTPRRPASPRLAWRPFDDDEPEPPCSSPWVSGNGEGKREKEKRAAYFREKAEREIRGRQSPKKPNRGESFGTNLRDCMSRNDLVADNRLSDESLVNWRNFITDAPEPLFSSPLPPVPPLPSQSQLNLALSRLPQARTTPSGAVSGFENPPVEQTKMKRGLRVEMQP</sequence>
<feature type="region of interest" description="Disordered" evidence="1">
    <location>
        <begin position="806"/>
        <end position="890"/>
    </location>
</feature>
<accession>A0A8H5TQ46</accession>